<comment type="caution">
    <text evidence="1">The sequence shown here is derived from an EMBL/GenBank/DDBJ whole genome shotgun (WGS) entry which is preliminary data.</text>
</comment>
<dbReference type="PANTHER" id="PTHR12526">
    <property type="entry name" value="GLYCOSYLTRANSFERASE"/>
    <property type="match status" value="1"/>
</dbReference>
<dbReference type="CDD" id="cd03801">
    <property type="entry name" value="GT4_PimA-like"/>
    <property type="match status" value="1"/>
</dbReference>
<dbReference type="Pfam" id="PF13692">
    <property type="entry name" value="Glyco_trans_1_4"/>
    <property type="match status" value="1"/>
</dbReference>
<accession>A0ABS1EWY8</accession>
<dbReference type="RefSeq" id="WP_200274466.1">
    <property type="nucleotide sequence ID" value="NZ_JAENHN010000071.1"/>
</dbReference>
<dbReference type="EMBL" id="JAENHN010000071">
    <property type="protein sequence ID" value="MBK1813887.1"/>
    <property type="molecule type" value="Genomic_DNA"/>
</dbReference>
<dbReference type="SUPFAM" id="SSF53756">
    <property type="entry name" value="UDP-Glycosyltransferase/glycogen phosphorylase"/>
    <property type="match status" value="1"/>
</dbReference>
<reference evidence="2" key="1">
    <citation type="submission" date="2021-01" db="EMBL/GenBank/DDBJ databases">
        <title>Genome public.</title>
        <authorList>
            <person name="Liu C."/>
            <person name="Sun Q."/>
        </authorList>
    </citation>
    <scope>NUCLEOTIDE SEQUENCE [LARGE SCALE GENOMIC DNA]</scope>
    <source>
        <strain evidence="2">YIM B02505</strain>
    </source>
</reference>
<name>A0ABS1EWY8_9CLOT</name>
<gene>
    <name evidence="1" type="ORF">JHL18_25095</name>
</gene>
<keyword evidence="2" id="KW-1185">Reference proteome</keyword>
<sequence length="395" mass="46120">MKNILFLTTEIPFPLDNGGRIRTYNLLKAMENDFRVDLVCFSEKKDNELSINELKKICFDVKVVHKIFTNSSSKITLMKNMLKGLFSEKPFIVSKFIDNKYRTIVKDMTESVKYDYIIADHLNICGYLDQLDLSKVILSEHNCEYLILERRYLEEKNFLKKLYIKNEYIKTEKYEKNICKKVAKTIMLTEEDKSKLIDESYKGENVEIIPICIEDLYVKKQYSKEIKNILFLGTMSWYPNEQGIRWFLDNVWTDMKKTYEDLNLYIVGKNPSESILKQSSDSVIVTGYVDDVNEYIEKCDLCVVPLFIGGGMRVKILECMSKGIPVISTSIGAEGIKYTDNNEIVIANTCDEFIESVGKLKDYEFYEKIKDNAFKLINDEYSLSSLRYKLKNVMK</sequence>
<dbReference type="Gene3D" id="3.40.50.2000">
    <property type="entry name" value="Glycogen Phosphorylase B"/>
    <property type="match status" value="1"/>
</dbReference>
<proteinExistence type="predicted"/>
<organism evidence="1 2">
    <name type="scientific">Clostridium yunnanense</name>
    <dbReference type="NCBI Taxonomy" id="2800325"/>
    <lineage>
        <taxon>Bacteria</taxon>
        <taxon>Bacillati</taxon>
        <taxon>Bacillota</taxon>
        <taxon>Clostridia</taxon>
        <taxon>Eubacteriales</taxon>
        <taxon>Clostridiaceae</taxon>
        <taxon>Clostridium</taxon>
    </lineage>
</organism>
<evidence type="ECO:0000313" key="2">
    <source>
        <dbReference type="Proteomes" id="UP000596739"/>
    </source>
</evidence>
<protein>
    <submittedName>
        <fullName evidence="1">Glycosyltransferase</fullName>
    </submittedName>
</protein>
<evidence type="ECO:0000313" key="1">
    <source>
        <dbReference type="EMBL" id="MBK1813887.1"/>
    </source>
</evidence>
<dbReference type="Proteomes" id="UP000596739">
    <property type="component" value="Unassembled WGS sequence"/>
</dbReference>